<dbReference type="Gene3D" id="3.30.70.1050">
    <property type="entry name" value="Trigger factor ribosome-binding domain"/>
    <property type="match status" value="1"/>
</dbReference>
<evidence type="ECO:0000256" key="13">
    <source>
        <dbReference type="PROSITE-ProRule" id="PRU00277"/>
    </source>
</evidence>
<keyword evidence="7 12" id="KW-0143">Chaperone</keyword>
<evidence type="ECO:0000256" key="1">
    <source>
        <dbReference type="ARBA" id="ARBA00000971"/>
    </source>
</evidence>
<dbReference type="GO" id="GO:0003755">
    <property type="term" value="F:peptidyl-prolyl cis-trans isomerase activity"/>
    <property type="evidence" value="ECO:0007669"/>
    <property type="project" value="UniProtKB-UniRule"/>
</dbReference>
<dbReference type="InterPro" id="IPR036611">
    <property type="entry name" value="Trigger_fac_ribosome-bd_sf"/>
</dbReference>
<feature type="coiled-coil region" evidence="15">
    <location>
        <begin position="127"/>
        <end position="154"/>
    </location>
</feature>
<dbReference type="InterPro" id="IPR005215">
    <property type="entry name" value="Trig_fac"/>
</dbReference>
<dbReference type="Pfam" id="PF05697">
    <property type="entry name" value="Trigger_N"/>
    <property type="match status" value="1"/>
</dbReference>
<accession>M2PKF6</accession>
<dbReference type="EMBL" id="AGEJ01000024">
    <property type="protein sequence ID" value="EMD16054.1"/>
    <property type="molecule type" value="Genomic_DNA"/>
</dbReference>
<evidence type="ECO:0000256" key="3">
    <source>
        <dbReference type="ARBA" id="ARBA00013194"/>
    </source>
</evidence>
<dbReference type="NCBIfam" id="TIGR00115">
    <property type="entry name" value="tig"/>
    <property type="match status" value="1"/>
</dbReference>
<keyword evidence="18" id="KW-1185">Reference proteome</keyword>
<dbReference type="InterPro" id="IPR008881">
    <property type="entry name" value="Trigger_fac_ribosome-bd_bac"/>
</dbReference>
<evidence type="ECO:0000313" key="18">
    <source>
        <dbReference type="Proteomes" id="UP000011758"/>
    </source>
</evidence>
<dbReference type="InterPro" id="IPR008880">
    <property type="entry name" value="Trigger_fac_C"/>
</dbReference>
<keyword evidence="8 12" id="KW-0413">Isomerase</keyword>
<evidence type="ECO:0000256" key="8">
    <source>
        <dbReference type="ARBA" id="ARBA00023235"/>
    </source>
</evidence>
<comment type="catalytic activity">
    <reaction evidence="1 12 13">
        <text>[protein]-peptidylproline (omega=180) = [protein]-peptidylproline (omega=0)</text>
        <dbReference type="Rhea" id="RHEA:16237"/>
        <dbReference type="Rhea" id="RHEA-COMP:10747"/>
        <dbReference type="Rhea" id="RHEA-COMP:10748"/>
        <dbReference type="ChEBI" id="CHEBI:83833"/>
        <dbReference type="ChEBI" id="CHEBI:83834"/>
        <dbReference type="EC" id="5.2.1.8"/>
    </reaction>
</comment>
<dbReference type="SUPFAM" id="SSF54534">
    <property type="entry name" value="FKBP-like"/>
    <property type="match status" value="1"/>
</dbReference>
<dbReference type="GO" id="GO:0043335">
    <property type="term" value="P:protein unfolding"/>
    <property type="evidence" value="ECO:0007669"/>
    <property type="project" value="TreeGrafter"/>
</dbReference>
<keyword evidence="5 12" id="KW-0132">Cell division</keyword>
<dbReference type="GO" id="GO:0044183">
    <property type="term" value="F:protein folding chaperone"/>
    <property type="evidence" value="ECO:0007669"/>
    <property type="project" value="TreeGrafter"/>
</dbReference>
<gene>
    <name evidence="12" type="primary">tig</name>
    <name evidence="17" type="ORF">HMPREF9943_01457</name>
</gene>
<evidence type="ECO:0000256" key="5">
    <source>
        <dbReference type="ARBA" id="ARBA00022618"/>
    </source>
</evidence>
<dbReference type="SUPFAM" id="SSF102735">
    <property type="entry name" value="Trigger factor ribosome-binding domain"/>
    <property type="match status" value="1"/>
</dbReference>
<comment type="domain">
    <text evidence="12">Consists of 3 domains; the N-terminus binds the ribosome, the middle domain has PPIase activity, while the C-terminus has intrinsic chaperone activity on its own.</text>
</comment>
<evidence type="ECO:0000256" key="12">
    <source>
        <dbReference type="HAMAP-Rule" id="MF_00303"/>
    </source>
</evidence>
<dbReference type="OrthoDB" id="9767721at2"/>
<evidence type="ECO:0000256" key="6">
    <source>
        <dbReference type="ARBA" id="ARBA00023110"/>
    </source>
</evidence>
<dbReference type="InterPro" id="IPR037041">
    <property type="entry name" value="Trigger_fac_C_sf"/>
</dbReference>
<dbReference type="InterPro" id="IPR027304">
    <property type="entry name" value="Trigger_fact/SurA_dom_sf"/>
</dbReference>
<dbReference type="InterPro" id="IPR046357">
    <property type="entry name" value="PPIase_dom_sf"/>
</dbReference>
<dbReference type="eggNOG" id="COG0544">
    <property type="taxonomic scope" value="Bacteria"/>
</dbReference>
<dbReference type="PROSITE" id="PS50059">
    <property type="entry name" value="FKBP_PPIASE"/>
    <property type="match status" value="1"/>
</dbReference>
<feature type="domain" description="PPIase FKBP-type" evidence="16">
    <location>
        <begin position="164"/>
        <end position="244"/>
    </location>
</feature>
<dbReference type="PANTHER" id="PTHR30560:SF3">
    <property type="entry name" value="TRIGGER FACTOR-LIKE PROTEIN TIG, CHLOROPLASTIC"/>
    <property type="match status" value="1"/>
</dbReference>
<evidence type="ECO:0000256" key="15">
    <source>
        <dbReference type="SAM" id="Coils"/>
    </source>
</evidence>
<dbReference type="Gene3D" id="1.10.3120.10">
    <property type="entry name" value="Trigger factor, C-terminal domain"/>
    <property type="match status" value="1"/>
</dbReference>
<dbReference type="PATRIC" id="fig|999415.3.peg.1484"/>
<evidence type="ECO:0000313" key="17">
    <source>
        <dbReference type="EMBL" id="EMD16054.1"/>
    </source>
</evidence>
<dbReference type="Pfam" id="PF00254">
    <property type="entry name" value="FKBP_C"/>
    <property type="match status" value="1"/>
</dbReference>
<dbReference type="PANTHER" id="PTHR30560">
    <property type="entry name" value="TRIGGER FACTOR CHAPERONE AND PEPTIDYL-PROLYL CIS/TRANS ISOMERASE"/>
    <property type="match status" value="1"/>
</dbReference>
<keyword evidence="9 12" id="KW-0131">Cell cycle</keyword>
<comment type="function">
    <text evidence="10 12">Involved in protein export. Acts as a chaperone by maintaining the newly synthesized protein in an open conformation. Functions as a peptidyl-prolyl cis-trans isomerase.</text>
</comment>
<dbReference type="PIRSF" id="PIRSF003095">
    <property type="entry name" value="Trigger_factor"/>
    <property type="match status" value="1"/>
</dbReference>
<evidence type="ECO:0000256" key="10">
    <source>
        <dbReference type="ARBA" id="ARBA00024849"/>
    </source>
</evidence>
<dbReference type="Gene3D" id="3.10.50.40">
    <property type="match status" value="1"/>
</dbReference>
<dbReference type="EC" id="5.2.1.8" evidence="3 12"/>
<dbReference type="GO" id="GO:0051301">
    <property type="term" value="P:cell division"/>
    <property type="evidence" value="ECO:0007669"/>
    <property type="project" value="UniProtKB-KW"/>
</dbReference>
<keyword evidence="15" id="KW-0175">Coiled coil</keyword>
<evidence type="ECO:0000256" key="11">
    <source>
        <dbReference type="ARBA" id="ARBA00029986"/>
    </source>
</evidence>
<evidence type="ECO:0000259" key="16">
    <source>
        <dbReference type="PROSITE" id="PS50059"/>
    </source>
</evidence>
<keyword evidence="6 12" id="KW-0697">Rotamase</keyword>
<dbReference type="FunFam" id="3.10.50.40:FF:000001">
    <property type="entry name" value="Trigger factor"/>
    <property type="match status" value="1"/>
</dbReference>
<proteinExistence type="inferred from homology"/>
<dbReference type="GO" id="GO:0005737">
    <property type="term" value="C:cytoplasm"/>
    <property type="evidence" value="ECO:0007669"/>
    <property type="project" value="UniProtKB-SubCell"/>
</dbReference>
<evidence type="ECO:0000256" key="2">
    <source>
        <dbReference type="ARBA" id="ARBA00005464"/>
    </source>
</evidence>
<reference evidence="17 18" key="1">
    <citation type="submission" date="2013-02" db="EMBL/GenBank/DDBJ databases">
        <title>The Genome Sequence of Lactobacillus catenaformis F0143.</title>
        <authorList>
            <consortium name="The Broad Institute Genome Sequencing Platform"/>
            <person name="Earl A."/>
            <person name="Ward D."/>
            <person name="Feldgarden M."/>
            <person name="Gevers D."/>
            <person name="Izard J."/>
            <person name="Blanton J.M."/>
            <person name="Mathney J."/>
            <person name="Dewhirst F.E."/>
            <person name="Young S.K."/>
            <person name="Zeng Q."/>
            <person name="Gargeya S."/>
            <person name="Fitzgerald M."/>
            <person name="Haas B."/>
            <person name="Abouelleil A."/>
            <person name="Alvarado L."/>
            <person name="Arachchi H.M."/>
            <person name="Berlin A."/>
            <person name="Chapman S.B."/>
            <person name="Gearin G."/>
            <person name="Goldberg J."/>
            <person name="Griggs A."/>
            <person name="Gujja S."/>
            <person name="Hansen M."/>
            <person name="Heiman D."/>
            <person name="Howarth C."/>
            <person name="Larimer J."/>
            <person name="Lui A."/>
            <person name="MacDonald P.J.P."/>
            <person name="McCowen C."/>
            <person name="Montmayeur A."/>
            <person name="Murphy C."/>
            <person name="Neiman D."/>
            <person name="Pearson M."/>
            <person name="Priest M."/>
            <person name="Roberts A."/>
            <person name="Saif S."/>
            <person name="Shea T."/>
            <person name="Sisk P."/>
            <person name="Stolte C."/>
            <person name="Sykes S."/>
            <person name="Wortman J."/>
            <person name="Nusbaum C."/>
            <person name="Birren B."/>
        </authorList>
    </citation>
    <scope>NUCLEOTIDE SEQUENCE [LARGE SCALE GENOMIC DNA]</scope>
    <source>
        <strain evidence="17 18">OT 569</strain>
    </source>
</reference>
<name>M2PKF6_9FIRM</name>
<dbReference type="HAMAP" id="MF_00303">
    <property type="entry name" value="Trigger_factor_Tig"/>
    <property type="match status" value="1"/>
</dbReference>
<dbReference type="AlphaFoldDB" id="M2PKF6"/>
<dbReference type="GO" id="GO:0015031">
    <property type="term" value="P:protein transport"/>
    <property type="evidence" value="ECO:0007669"/>
    <property type="project" value="UniProtKB-UniRule"/>
</dbReference>
<dbReference type="STRING" id="999415.HMPREF9943_01457"/>
<dbReference type="GO" id="GO:0043022">
    <property type="term" value="F:ribosome binding"/>
    <property type="evidence" value="ECO:0007669"/>
    <property type="project" value="TreeGrafter"/>
</dbReference>
<comment type="similarity">
    <text evidence="2 12 14">Belongs to the FKBP-type PPIase family. Tig subfamily.</text>
</comment>
<dbReference type="SUPFAM" id="SSF109998">
    <property type="entry name" value="Triger factor/SurA peptide-binding domain-like"/>
    <property type="match status" value="1"/>
</dbReference>
<keyword evidence="12" id="KW-0963">Cytoplasm</keyword>
<evidence type="ECO:0000256" key="7">
    <source>
        <dbReference type="ARBA" id="ARBA00023186"/>
    </source>
</evidence>
<organism evidence="17 18">
    <name type="scientific">Eggerthia catenaformis OT 569 = DSM 20559</name>
    <dbReference type="NCBI Taxonomy" id="999415"/>
    <lineage>
        <taxon>Bacteria</taxon>
        <taxon>Bacillati</taxon>
        <taxon>Bacillota</taxon>
        <taxon>Erysipelotrichia</taxon>
        <taxon>Erysipelotrichales</taxon>
        <taxon>Coprobacillaceae</taxon>
        <taxon>Eggerthia</taxon>
    </lineage>
</organism>
<dbReference type="InterPro" id="IPR001179">
    <property type="entry name" value="PPIase_FKBP_dom"/>
</dbReference>
<evidence type="ECO:0000256" key="9">
    <source>
        <dbReference type="ARBA" id="ARBA00023306"/>
    </source>
</evidence>
<comment type="subcellular location">
    <subcellularLocation>
        <location evidence="12">Cytoplasm</location>
    </subcellularLocation>
    <text evidence="12">About half TF is bound to the ribosome near the polypeptide exit tunnel while the other half is free in the cytoplasm.</text>
</comment>
<dbReference type="Proteomes" id="UP000011758">
    <property type="component" value="Unassembled WGS sequence"/>
</dbReference>
<sequence>MKTVVNKLENSMVEVKVTFEEKEWKEAQDKALNKLAATANLDGFRKGHAPKALIKARVGSKNIQNEAVDVILQESYSKIFLDNKVEPVGQPTAAVDKMTADVLEMTFKAPVAPEITLGEYKGLNVKKKQVRVSSKEVDERVENYRNEFAELVIKGEKDAIAENGDTVTIDFEGFKDGAPFEGGKSENYPLELGSGSFIPGFEEQVVGMKADEEKEINVTFPENYQAKDLAGAAVVFKVKVHEIKSKVLPEADDELAKDVNIEGVETLEDLKKHIKEEIKGQKEREAEDKFSEDIVDALIEKNPFEVPEAMIENEVQNIVSEINSNLKRQGLTLEMYQQMMGQTIDDLKESVKDQAEKRVKYQMIISEIVKAEDIQVSDEEVEKEIGDIAAYYGNSVEEVKKTLAGQEYRIKGDIAARKASTLVKENVSK</sequence>
<protein>
    <recommendedName>
        <fullName evidence="4 12">Trigger factor</fullName>
        <shortName evidence="12">TF</shortName>
        <ecNumber evidence="3 12">5.2.1.8</ecNumber>
    </recommendedName>
    <alternativeName>
        <fullName evidence="11 12">PPIase</fullName>
    </alternativeName>
</protein>
<comment type="caution">
    <text evidence="17">The sequence shown here is derived from an EMBL/GenBank/DDBJ whole genome shotgun (WGS) entry which is preliminary data.</text>
</comment>
<evidence type="ECO:0000256" key="14">
    <source>
        <dbReference type="RuleBase" id="RU003914"/>
    </source>
</evidence>
<dbReference type="RefSeq" id="WP_004803577.1">
    <property type="nucleotide sequence ID" value="NZ_KB446649.1"/>
</dbReference>
<dbReference type="Pfam" id="PF05698">
    <property type="entry name" value="Trigger_C"/>
    <property type="match status" value="1"/>
</dbReference>
<dbReference type="GO" id="GO:0051083">
    <property type="term" value="P:'de novo' cotranslational protein folding"/>
    <property type="evidence" value="ECO:0007669"/>
    <property type="project" value="TreeGrafter"/>
</dbReference>
<evidence type="ECO:0000256" key="4">
    <source>
        <dbReference type="ARBA" id="ARBA00016902"/>
    </source>
</evidence>